<protein>
    <submittedName>
        <fullName evidence="2">Uncharacterized protein</fullName>
    </submittedName>
</protein>
<keyword evidence="1" id="KW-0732">Signal</keyword>
<dbReference type="SUPFAM" id="SSF101148">
    <property type="entry name" value="Plant invertase/pectin methylesterase inhibitor"/>
    <property type="match status" value="1"/>
</dbReference>
<dbReference type="InterPro" id="IPR035513">
    <property type="entry name" value="Invertase/methylesterase_inhib"/>
</dbReference>
<feature type="signal peptide" evidence="1">
    <location>
        <begin position="1"/>
        <end position="22"/>
    </location>
</feature>
<accession>A0ABR2NR93</accession>
<organism evidence="2 3">
    <name type="scientific">Hibiscus sabdariffa</name>
    <name type="common">roselle</name>
    <dbReference type="NCBI Taxonomy" id="183260"/>
    <lineage>
        <taxon>Eukaryota</taxon>
        <taxon>Viridiplantae</taxon>
        <taxon>Streptophyta</taxon>
        <taxon>Embryophyta</taxon>
        <taxon>Tracheophyta</taxon>
        <taxon>Spermatophyta</taxon>
        <taxon>Magnoliopsida</taxon>
        <taxon>eudicotyledons</taxon>
        <taxon>Gunneridae</taxon>
        <taxon>Pentapetalae</taxon>
        <taxon>rosids</taxon>
        <taxon>malvids</taxon>
        <taxon>Malvales</taxon>
        <taxon>Malvaceae</taxon>
        <taxon>Malvoideae</taxon>
        <taxon>Hibiscus</taxon>
    </lineage>
</organism>
<evidence type="ECO:0000313" key="2">
    <source>
        <dbReference type="EMBL" id="KAK8978603.1"/>
    </source>
</evidence>
<reference evidence="2 3" key="1">
    <citation type="journal article" date="2024" name="G3 (Bethesda)">
        <title>Genome assembly of Hibiscus sabdariffa L. provides insights into metabolisms of medicinal natural products.</title>
        <authorList>
            <person name="Kim T."/>
        </authorList>
    </citation>
    <scope>NUCLEOTIDE SEQUENCE [LARGE SCALE GENOMIC DNA]</scope>
    <source>
        <strain evidence="2">TK-2024</strain>
        <tissue evidence="2">Old leaves</tissue>
    </source>
</reference>
<dbReference type="EMBL" id="JBBPBN010000111">
    <property type="protein sequence ID" value="KAK8978603.1"/>
    <property type="molecule type" value="Genomic_DNA"/>
</dbReference>
<evidence type="ECO:0000313" key="3">
    <source>
        <dbReference type="Proteomes" id="UP001396334"/>
    </source>
</evidence>
<sequence length="84" mass="9312">MSNSSKLCTYFVLLSLLALKAATDTHTVITGLLEKATDQAEKDALTTCENADHIVMNSFQQAATAFFEKDYNSMLEYEKSEPRG</sequence>
<keyword evidence="3" id="KW-1185">Reference proteome</keyword>
<gene>
    <name evidence="2" type="ORF">V6N11_055590</name>
</gene>
<proteinExistence type="predicted"/>
<dbReference type="Proteomes" id="UP001396334">
    <property type="component" value="Unassembled WGS sequence"/>
</dbReference>
<comment type="caution">
    <text evidence="2">The sequence shown here is derived from an EMBL/GenBank/DDBJ whole genome shotgun (WGS) entry which is preliminary data.</text>
</comment>
<feature type="chain" id="PRO_5045207670" evidence="1">
    <location>
        <begin position="23"/>
        <end position="84"/>
    </location>
</feature>
<evidence type="ECO:0000256" key="1">
    <source>
        <dbReference type="SAM" id="SignalP"/>
    </source>
</evidence>
<name>A0ABR2NR93_9ROSI</name>
<dbReference type="Gene3D" id="1.20.140.40">
    <property type="entry name" value="Invertase/pectin methylesterase inhibitor family protein"/>
    <property type="match status" value="1"/>
</dbReference>